<dbReference type="AlphaFoldDB" id="G3H5K1"/>
<dbReference type="InParanoid" id="G3H5K1"/>
<sequence length="60" mass="6639">MGKTRLKKKLHSPGQWQKICQTLLGLCLLCHSAQKGSGSQAIFKGALFLQEHTTNFHGKC</sequence>
<name>G3H5K1_CRIGR</name>
<dbReference type="Proteomes" id="UP000001075">
    <property type="component" value="Unassembled WGS sequence"/>
</dbReference>
<evidence type="ECO:0000313" key="1">
    <source>
        <dbReference type="EMBL" id="EGV98454.1"/>
    </source>
</evidence>
<proteinExistence type="predicted"/>
<accession>G3H5K1</accession>
<dbReference type="EMBL" id="JH000161">
    <property type="protein sequence ID" value="EGV98454.1"/>
    <property type="molecule type" value="Genomic_DNA"/>
</dbReference>
<protein>
    <submittedName>
        <fullName evidence="1">Uncharacterized protein</fullName>
    </submittedName>
</protein>
<evidence type="ECO:0000313" key="2">
    <source>
        <dbReference type="Proteomes" id="UP000001075"/>
    </source>
</evidence>
<reference evidence="2" key="1">
    <citation type="journal article" date="2011" name="Nat. Biotechnol.">
        <title>The genomic sequence of the Chinese hamster ovary (CHO)-K1 cell line.</title>
        <authorList>
            <person name="Xu X."/>
            <person name="Nagarajan H."/>
            <person name="Lewis N.E."/>
            <person name="Pan S."/>
            <person name="Cai Z."/>
            <person name="Liu X."/>
            <person name="Chen W."/>
            <person name="Xie M."/>
            <person name="Wang W."/>
            <person name="Hammond S."/>
            <person name="Andersen M.R."/>
            <person name="Neff N."/>
            <person name="Passarelli B."/>
            <person name="Koh W."/>
            <person name="Fan H.C."/>
            <person name="Wang J."/>
            <person name="Gui Y."/>
            <person name="Lee K.H."/>
            <person name="Betenbaugh M.J."/>
            <person name="Quake S.R."/>
            <person name="Famili I."/>
            <person name="Palsson B.O."/>
            <person name="Wang J."/>
        </authorList>
    </citation>
    <scope>NUCLEOTIDE SEQUENCE [LARGE SCALE GENOMIC DNA]</scope>
    <source>
        <strain evidence="2">CHO K1 cell line</strain>
    </source>
</reference>
<gene>
    <name evidence="1" type="ORF">I79_005584</name>
</gene>
<organism evidence="1 2">
    <name type="scientific">Cricetulus griseus</name>
    <name type="common">Chinese hamster</name>
    <name type="synonym">Cricetulus barabensis griseus</name>
    <dbReference type="NCBI Taxonomy" id="10029"/>
    <lineage>
        <taxon>Eukaryota</taxon>
        <taxon>Metazoa</taxon>
        <taxon>Chordata</taxon>
        <taxon>Craniata</taxon>
        <taxon>Vertebrata</taxon>
        <taxon>Euteleostomi</taxon>
        <taxon>Mammalia</taxon>
        <taxon>Eutheria</taxon>
        <taxon>Euarchontoglires</taxon>
        <taxon>Glires</taxon>
        <taxon>Rodentia</taxon>
        <taxon>Myomorpha</taxon>
        <taxon>Muroidea</taxon>
        <taxon>Cricetidae</taxon>
        <taxon>Cricetinae</taxon>
        <taxon>Cricetulus</taxon>
    </lineage>
</organism>